<protein>
    <submittedName>
        <fullName evidence="1">Uncharacterized protein</fullName>
    </submittedName>
</protein>
<dbReference type="AlphaFoldDB" id="L7FNT6"/>
<dbReference type="RefSeq" id="XP_004259315.1">
    <property type="nucleotide sequence ID" value="XM_004259267.1"/>
</dbReference>
<sequence>MIVAEMRTIVDWLQGIDVVFLVAYERVVRYIKYLFGVLEQLKNDGNCYFEKLPFIREIDNSADIKDLKLVCISLVERLLQALQFRFANPFQKSTQLQMTPRNPVREELFVIGTISNFDEKIRLNEPALIRKTNTYFIPNELLRKRKCFSKSETRKMRSFIKENPELIAPILKKQREQSYVVPEIKTTKHNKNIISQFVNSRGHFLKTRKNMENDTATDEIVCGVPYTIDILIQRQCFRIWKKEYLSSFTRKCPVVYLTLANVLNLMDKKTRDMFPELKIIVEELHVIAATSCSVERSFSQLSRVSKPGMTGKTTEQRYDAKQIVHFGKPKTEC</sequence>
<dbReference type="KEGG" id="eiv:EIN_355650"/>
<organism evidence="1 2">
    <name type="scientific">Entamoeba invadens IP1</name>
    <dbReference type="NCBI Taxonomy" id="370355"/>
    <lineage>
        <taxon>Eukaryota</taxon>
        <taxon>Amoebozoa</taxon>
        <taxon>Evosea</taxon>
        <taxon>Archamoebae</taxon>
        <taxon>Mastigamoebida</taxon>
        <taxon>Entamoebidae</taxon>
        <taxon>Entamoeba</taxon>
    </lineage>
</organism>
<keyword evidence="2" id="KW-1185">Reference proteome</keyword>
<accession>L7FNT6</accession>
<evidence type="ECO:0000313" key="2">
    <source>
        <dbReference type="Proteomes" id="UP000014680"/>
    </source>
</evidence>
<dbReference type="VEuPathDB" id="AmoebaDB:EIN_355650"/>
<proteinExistence type="predicted"/>
<evidence type="ECO:0000313" key="1">
    <source>
        <dbReference type="EMBL" id="ELP92544.1"/>
    </source>
</evidence>
<dbReference type="EMBL" id="KB206358">
    <property type="protein sequence ID" value="ELP92544.1"/>
    <property type="molecule type" value="Genomic_DNA"/>
</dbReference>
<dbReference type="GeneID" id="14891537"/>
<dbReference type="Proteomes" id="UP000014680">
    <property type="component" value="Unassembled WGS sequence"/>
</dbReference>
<gene>
    <name evidence="1" type="ORF">EIN_355650</name>
</gene>
<name>L7FNT6_ENTIV</name>
<reference evidence="1 2" key="1">
    <citation type="submission" date="2012-10" db="EMBL/GenBank/DDBJ databases">
        <authorList>
            <person name="Zafar N."/>
            <person name="Inman J."/>
            <person name="Hall N."/>
            <person name="Lorenzi H."/>
            <person name="Caler E."/>
        </authorList>
    </citation>
    <scope>NUCLEOTIDE SEQUENCE [LARGE SCALE GENOMIC DNA]</scope>
    <source>
        <strain evidence="1 2">IP1</strain>
    </source>
</reference>